<dbReference type="Pfam" id="PF02868">
    <property type="entry name" value="Peptidase_M4_C"/>
    <property type="match status" value="1"/>
</dbReference>
<dbReference type="InterPro" id="IPR027268">
    <property type="entry name" value="Peptidase_M4/M1_CTD_sf"/>
</dbReference>
<keyword evidence="4" id="KW-0482">Metalloprotease</keyword>
<comment type="caution">
    <text evidence="6">The sequence shown here is derived from an EMBL/GenBank/DDBJ whole genome shotgun (WGS) entry which is preliminary data.</text>
</comment>
<keyword evidence="7" id="KW-1185">Reference proteome</keyword>
<dbReference type="InterPro" id="IPR050728">
    <property type="entry name" value="Zinc_Metalloprotease_M4"/>
</dbReference>
<keyword evidence="3" id="KW-0862">Zinc</keyword>
<evidence type="ECO:0000256" key="1">
    <source>
        <dbReference type="ARBA" id="ARBA00022670"/>
    </source>
</evidence>
<gene>
    <name evidence="6" type="ORF">HHL21_13210</name>
</gene>
<dbReference type="GO" id="GO:0006508">
    <property type="term" value="P:proteolysis"/>
    <property type="evidence" value="ECO:0007669"/>
    <property type="project" value="UniProtKB-KW"/>
</dbReference>
<dbReference type="AlphaFoldDB" id="A0A848HJI9"/>
<keyword evidence="2" id="KW-0378">Hydrolase</keyword>
<evidence type="ECO:0000256" key="2">
    <source>
        <dbReference type="ARBA" id="ARBA00022801"/>
    </source>
</evidence>
<dbReference type="Gene3D" id="1.10.390.10">
    <property type="entry name" value="Neutral Protease Domain 2"/>
    <property type="match status" value="1"/>
</dbReference>
<evidence type="ECO:0000259" key="5">
    <source>
        <dbReference type="Pfam" id="PF02868"/>
    </source>
</evidence>
<proteinExistence type="predicted"/>
<evidence type="ECO:0000256" key="3">
    <source>
        <dbReference type="ARBA" id="ARBA00022833"/>
    </source>
</evidence>
<name>A0A848HJI9_9BURK</name>
<evidence type="ECO:0000313" key="6">
    <source>
        <dbReference type="EMBL" id="NML62016.1"/>
    </source>
</evidence>
<dbReference type="Proteomes" id="UP000583752">
    <property type="component" value="Unassembled WGS sequence"/>
</dbReference>
<dbReference type="InterPro" id="IPR001570">
    <property type="entry name" value="Peptidase_M4_C_domain"/>
</dbReference>
<dbReference type="PANTHER" id="PTHR33794:SF1">
    <property type="entry name" value="BACILLOLYSIN"/>
    <property type="match status" value="1"/>
</dbReference>
<keyword evidence="1" id="KW-0645">Protease</keyword>
<dbReference type="EMBL" id="JABBGG010000007">
    <property type="protein sequence ID" value="NML62016.1"/>
    <property type="molecule type" value="Genomic_DNA"/>
</dbReference>
<accession>A0A848HJI9</accession>
<organism evidence="6 7">
    <name type="scientific">Massilia polaris</name>
    <dbReference type="NCBI Taxonomy" id="2728846"/>
    <lineage>
        <taxon>Bacteria</taxon>
        <taxon>Pseudomonadati</taxon>
        <taxon>Pseudomonadota</taxon>
        <taxon>Betaproteobacteria</taxon>
        <taxon>Burkholderiales</taxon>
        <taxon>Oxalobacteraceae</taxon>
        <taxon>Telluria group</taxon>
        <taxon>Massilia</taxon>
    </lineage>
</organism>
<dbReference type="RefSeq" id="WP_169466555.1">
    <property type="nucleotide sequence ID" value="NZ_JABBGG010000007.1"/>
</dbReference>
<dbReference type="PANTHER" id="PTHR33794">
    <property type="entry name" value="BACILLOLYSIN"/>
    <property type="match status" value="1"/>
</dbReference>
<feature type="domain" description="Peptidase M4 C-terminal" evidence="5">
    <location>
        <begin position="1"/>
        <end position="87"/>
    </location>
</feature>
<dbReference type="GO" id="GO:0004222">
    <property type="term" value="F:metalloendopeptidase activity"/>
    <property type="evidence" value="ECO:0007669"/>
    <property type="project" value="InterPro"/>
</dbReference>
<dbReference type="SUPFAM" id="SSF55486">
    <property type="entry name" value="Metalloproteases ('zincins'), catalytic domain"/>
    <property type="match status" value="1"/>
</dbReference>
<reference evidence="6 7" key="1">
    <citation type="submission" date="2020-04" db="EMBL/GenBank/DDBJ databases">
        <title>Massilia sp. RP-1-19 isolated from soil.</title>
        <authorList>
            <person name="Dahal R.H."/>
        </authorList>
    </citation>
    <scope>NUCLEOTIDE SEQUENCE [LARGE SCALE GENOMIC DNA]</scope>
    <source>
        <strain evidence="6 7">RP-1-19</strain>
    </source>
</reference>
<evidence type="ECO:0000256" key="4">
    <source>
        <dbReference type="ARBA" id="ARBA00023049"/>
    </source>
</evidence>
<protein>
    <submittedName>
        <fullName evidence="6">M4 family metallopeptidase</fullName>
    </submittedName>
</protein>
<evidence type="ECO:0000313" key="7">
    <source>
        <dbReference type="Proteomes" id="UP000583752"/>
    </source>
</evidence>
<sequence>MNRASYFLARGATTTGSTSTTYLPSGMTGVGNDSAFRIWYRAMNYYFTTATDYAAARQALITASRDRFGPDSAEERAVWSAMRGINVGPAWTAAIERESMKYSAARSGLTTQEWTKSITADEFAALRRIVEEENLLVALTVPPGITLDPCNHAGMVVTMTKDGIPREFPISGAGVCDTSTSKSLLRLFDFMDSLARKYGPAS</sequence>